<dbReference type="EMBL" id="QBUD01000006">
    <property type="protein sequence ID" value="PUB14142.1"/>
    <property type="molecule type" value="Genomic_DNA"/>
</dbReference>
<organism evidence="1 2">
    <name type="scientific">Yoonia sediminilitoris</name>
    <dbReference type="NCBI Taxonomy" id="1286148"/>
    <lineage>
        <taxon>Bacteria</taxon>
        <taxon>Pseudomonadati</taxon>
        <taxon>Pseudomonadota</taxon>
        <taxon>Alphaproteobacteria</taxon>
        <taxon>Rhodobacterales</taxon>
        <taxon>Paracoccaceae</taxon>
        <taxon>Yoonia</taxon>
    </lineage>
</organism>
<name>A0A2T6KFP0_9RHOB</name>
<keyword evidence="2" id="KW-1185">Reference proteome</keyword>
<dbReference type="AlphaFoldDB" id="A0A2T6KFP0"/>
<dbReference type="PROSITE" id="PS51257">
    <property type="entry name" value="PROKAR_LIPOPROTEIN"/>
    <property type="match status" value="1"/>
</dbReference>
<accession>A0A2T6KFP0</accession>
<dbReference type="Proteomes" id="UP000244523">
    <property type="component" value="Unassembled WGS sequence"/>
</dbReference>
<dbReference type="RefSeq" id="WP_168769471.1">
    <property type="nucleotide sequence ID" value="NZ_QBUD01000006.1"/>
</dbReference>
<gene>
    <name evidence="1" type="ORF">C8N45_10615</name>
</gene>
<evidence type="ECO:0000313" key="2">
    <source>
        <dbReference type="Proteomes" id="UP000244523"/>
    </source>
</evidence>
<sequence>MLIRLCFLGVWLAACTPAPDRAPVFQIDGPAADTSFSSGAQDVIARVALSEHRDILK</sequence>
<proteinExistence type="predicted"/>
<evidence type="ECO:0000313" key="1">
    <source>
        <dbReference type="EMBL" id="PUB14142.1"/>
    </source>
</evidence>
<comment type="caution">
    <text evidence="1">The sequence shown here is derived from an EMBL/GenBank/DDBJ whole genome shotgun (WGS) entry which is preliminary data.</text>
</comment>
<protein>
    <submittedName>
        <fullName evidence="1">Uncharacterized protein</fullName>
    </submittedName>
</protein>
<reference evidence="1 2" key="1">
    <citation type="submission" date="2018-04" db="EMBL/GenBank/DDBJ databases">
        <title>Genomic Encyclopedia of Archaeal and Bacterial Type Strains, Phase II (KMG-II): from individual species to whole genera.</title>
        <authorList>
            <person name="Goeker M."/>
        </authorList>
    </citation>
    <scope>NUCLEOTIDE SEQUENCE [LARGE SCALE GENOMIC DNA]</scope>
    <source>
        <strain evidence="1 2">DSM 29955</strain>
    </source>
</reference>